<dbReference type="STRING" id="292564.Cyagr_2297"/>
<dbReference type="AlphaFoldDB" id="K9P7P7"/>
<dbReference type="Pfam" id="PF12169">
    <property type="entry name" value="DNA_pol3_gamma3"/>
    <property type="match status" value="1"/>
</dbReference>
<dbReference type="PATRIC" id="fig|292564.3.peg.2184"/>
<dbReference type="InterPro" id="IPR022754">
    <property type="entry name" value="DNA_pol_III_gamma-3"/>
</dbReference>
<dbReference type="GO" id="GO:0003887">
    <property type="term" value="F:DNA-directed DNA polymerase activity"/>
    <property type="evidence" value="ECO:0007669"/>
    <property type="project" value="UniProtKB-KW"/>
</dbReference>
<dbReference type="GO" id="GO:0003677">
    <property type="term" value="F:DNA binding"/>
    <property type="evidence" value="ECO:0007669"/>
    <property type="project" value="InterPro"/>
</dbReference>
<dbReference type="EMBL" id="CP003495">
    <property type="protein sequence ID" value="AFY29407.1"/>
    <property type="molecule type" value="Genomic_DNA"/>
</dbReference>
<feature type="region of interest" description="Disordered" evidence="12">
    <location>
        <begin position="372"/>
        <end position="451"/>
    </location>
</feature>
<keyword evidence="5" id="KW-0479">Metal-binding</keyword>
<keyword evidence="7" id="KW-0862">Zinc</keyword>
<comment type="similarity">
    <text evidence="1 11">Belongs to the DnaX/STICHEL family.</text>
</comment>
<accession>K9P7P7</accession>
<dbReference type="Gene3D" id="3.40.50.300">
    <property type="entry name" value="P-loop containing nucleotide triphosphate hydrolases"/>
    <property type="match status" value="1"/>
</dbReference>
<dbReference type="FunFam" id="1.10.8.60:FF:000013">
    <property type="entry name" value="DNA polymerase III subunit gamma/tau"/>
    <property type="match status" value="1"/>
</dbReference>
<evidence type="ECO:0000313" key="14">
    <source>
        <dbReference type="EMBL" id="AFY29407.1"/>
    </source>
</evidence>
<evidence type="ECO:0000256" key="8">
    <source>
        <dbReference type="ARBA" id="ARBA00022840"/>
    </source>
</evidence>
<dbReference type="Pfam" id="PF22608">
    <property type="entry name" value="DNAX_ATPase_lid"/>
    <property type="match status" value="1"/>
</dbReference>
<dbReference type="NCBIfam" id="TIGR02397">
    <property type="entry name" value="dnaX_nterm"/>
    <property type="match status" value="1"/>
</dbReference>
<dbReference type="GO" id="GO:0009360">
    <property type="term" value="C:DNA polymerase III complex"/>
    <property type="evidence" value="ECO:0007669"/>
    <property type="project" value="InterPro"/>
</dbReference>
<name>K9P7P7_CYAGP</name>
<keyword evidence="9 11" id="KW-0239">DNA-directed DNA polymerase</keyword>
<dbReference type="Gene3D" id="1.10.8.60">
    <property type="match status" value="1"/>
</dbReference>
<dbReference type="GO" id="GO:0046872">
    <property type="term" value="F:metal ion binding"/>
    <property type="evidence" value="ECO:0007669"/>
    <property type="project" value="UniProtKB-KW"/>
</dbReference>
<proteinExistence type="inferred from homology"/>
<keyword evidence="6 11" id="KW-0547">Nucleotide-binding</keyword>
<dbReference type="PANTHER" id="PTHR11669">
    <property type="entry name" value="REPLICATION FACTOR C / DNA POLYMERASE III GAMMA-TAU SUBUNIT"/>
    <property type="match status" value="1"/>
</dbReference>
<feature type="domain" description="AAA+ ATPase" evidence="13">
    <location>
        <begin position="39"/>
        <end position="183"/>
    </location>
</feature>
<feature type="compositionally biased region" description="Low complexity" evidence="12">
    <location>
        <begin position="372"/>
        <end position="389"/>
    </location>
</feature>
<dbReference type="FunFam" id="3.40.50.300:FF:000014">
    <property type="entry name" value="DNA polymerase III subunit gamma/tau"/>
    <property type="match status" value="1"/>
</dbReference>
<dbReference type="OrthoDB" id="9810148at2"/>
<evidence type="ECO:0000256" key="10">
    <source>
        <dbReference type="ARBA" id="ARBA00049244"/>
    </source>
</evidence>
<sequence length="638" mass="68133">MVQSYEPLHHKYRPQRFDQLVGQKAVADTLSQALLQNRIAPAYLFSGPRGTGKTSSARILARSLNCLASPAPTPEPCGRCQLCNDIAAGNALDVIEIDAASNTGVDNIRELIERSRFAPVQARWKVYVVDECHMLSTAAFNALLKTLEEPPPRVVFVLATTDPQRVLPTILSRCQRFDFRRIPLEDLVGHLQWIAAEESIGITPEAVHLVAQRSQGGLRDAESLLDQLSLLPEPIAADAVWDLLGAVPEVELLQLAEAMAAADPLQVVEGCRELLDRGREPAAVLQGLVSLLRDLLLAGVAPDRLELTSVSPELRPRLPEVARRIGKARLLRWQSQLKGSEQQLRHSVQPRLWLEVLLLGLLAEPDPVAATASATPAATATATTATTPAGPQPPGAEGQRVSRSPEPVPAVSASPAPTPLAPTPAMAPAATAGTMPAAPPPEPATAPEGPVPAGEDLAELWQQILAGLELPSTRMLLSQQAQLLRLDGRRAVVRVAGTWMAMVQSRLPLLEKAVATALGSPRQLTLEAGASEATPQPQPPPTAPIPLNRRELPSPEPQGGPQLEGVPSGPRPRNGELPATTTILQGQARAPVSSEPNDDEIKAGPSSRVHAPSRLNEKARNLADFFGGEVIEDFEDVP</sequence>
<gene>
    <name evidence="11" type="primary">dnaX</name>
    <name evidence="14" type="ordered locus">Cyagr_2297</name>
</gene>
<evidence type="ECO:0000256" key="3">
    <source>
        <dbReference type="ARBA" id="ARBA00022695"/>
    </source>
</evidence>
<dbReference type="Proteomes" id="UP000010388">
    <property type="component" value="Chromosome"/>
</dbReference>
<keyword evidence="4 11" id="KW-0235">DNA replication</keyword>
<dbReference type="InterPro" id="IPR050238">
    <property type="entry name" value="DNA_Rep/Repair_Clamp_Loader"/>
</dbReference>
<dbReference type="SUPFAM" id="SSF52540">
    <property type="entry name" value="P-loop containing nucleoside triphosphate hydrolases"/>
    <property type="match status" value="1"/>
</dbReference>
<evidence type="ECO:0000256" key="6">
    <source>
        <dbReference type="ARBA" id="ARBA00022741"/>
    </source>
</evidence>
<dbReference type="GO" id="GO:0005524">
    <property type="term" value="F:ATP binding"/>
    <property type="evidence" value="ECO:0007669"/>
    <property type="project" value="UniProtKB-KW"/>
</dbReference>
<keyword evidence="8 11" id="KW-0067">ATP-binding</keyword>
<dbReference type="InterPro" id="IPR012763">
    <property type="entry name" value="DNA_pol_III_sug/sutau_N"/>
</dbReference>
<dbReference type="RefSeq" id="WP_015109847.1">
    <property type="nucleotide sequence ID" value="NC_019675.1"/>
</dbReference>
<dbReference type="PANTHER" id="PTHR11669:SF0">
    <property type="entry name" value="PROTEIN STICHEL-LIKE 2"/>
    <property type="match status" value="1"/>
</dbReference>
<evidence type="ECO:0000313" key="15">
    <source>
        <dbReference type="Proteomes" id="UP000010388"/>
    </source>
</evidence>
<dbReference type="eggNOG" id="COG2812">
    <property type="taxonomic scope" value="Bacteria"/>
</dbReference>
<reference evidence="15" key="1">
    <citation type="journal article" date="2013" name="Proc. Natl. Acad. Sci. U.S.A.">
        <title>Improving the coverage of the cyanobacterial phylum using diversity-driven genome sequencing.</title>
        <authorList>
            <person name="Shih P.M."/>
            <person name="Wu D."/>
            <person name="Latifi A."/>
            <person name="Axen S.D."/>
            <person name="Fewer D.P."/>
            <person name="Talla E."/>
            <person name="Calteau A."/>
            <person name="Cai F."/>
            <person name="Tandeau de Marsac N."/>
            <person name="Rippka R."/>
            <person name="Herdman M."/>
            <person name="Sivonen K."/>
            <person name="Coursin T."/>
            <person name="Laurent T."/>
            <person name="Goodwin L."/>
            <person name="Nolan M."/>
            <person name="Davenport K.W."/>
            <person name="Han C.S."/>
            <person name="Rubin E.M."/>
            <person name="Eisen J.A."/>
            <person name="Woyke T."/>
            <person name="Gugger M."/>
            <person name="Kerfeld C.A."/>
        </authorList>
    </citation>
    <scope>NUCLEOTIDE SEQUENCE [LARGE SCALE GENOMIC DNA]</scope>
    <source>
        <strain evidence="15">ATCC 27147 / PCC 6307</strain>
    </source>
</reference>
<comment type="function">
    <text evidence="11">DNA polymerase III is a complex, multichain enzyme responsible for most of the replicative synthesis in bacteria. This DNA polymerase also exhibits 3' to 5' exonuclease activity.</text>
</comment>
<evidence type="ECO:0000256" key="9">
    <source>
        <dbReference type="ARBA" id="ARBA00022932"/>
    </source>
</evidence>
<dbReference type="InterPro" id="IPR027417">
    <property type="entry name" value="P-loop_NTPase"/>
</dbReference>
<comment type="subunit">
    <text evidence="11">DNA polymerase III contains a core (composed of alpha, epsilon and theta chains) that associates with a tau subunit. This core dimerizes to form the POLIII' complex. PolIII' associates with the gamma complex (composed of gamma, delta, delta', psi and chi chains) and with the beta chain to form the complete DNA polymerase III complex.</text>
</comment>
<keyword evidence="3 11" id="KW-0548">Nucleotidyltransferase</keyword>
<organism evidence="14 15">
    <name type="scientific">Cyanobium gracile (strain ATCC 27147 / PCC 6307)</name>
    <dbReference type="NCBI Taxonomy" id="292564"/>
    <lineage>
        <taxon>Bacteria</taxon>
        <taxon>Bacillati</taxon>
        <taxon>Cyanobacteriota</taxon>
        <taxon>Cyanophyceae</taxon>
        <taxon>Synechococcales</taxon>
        <taxon>Prochlorococcaceae</taxon>
        <taxon>Cyanobium</taxon>
    </lineage>
</organism>
<dbReference type="InterPro" id="IPR008921">
    <property type="entry name" value="DNA_pol3_clamp-load_cplx_C"/>
</dbReference>
<dbReference type="CDD" id="cd18137">
    <property type="entry name" value="HLD_clamp_pol_III_gamma_tau"/>
    <property type="match status" value="1"/>
</dbReference>
<feature type="region of interest" description="Disordered" evidence="12">
    <location>
        <begin position="528"/>
        <end position="615"/>
    </location>
</feature>
<dbReference type="HOGENOM" id="CLU_006229_2_2_3"/>
<dbReference type="NCBIfam" id="NF004046">
    <property type="entry name" value="PRK05563.1"/>
    <property type="match status" value="1"/>
</dbReference>
<dbReference type="GO" id="GO:0006261">
    <property type="term" value="P:DNA-templated DNA replication"/>
    <property type="evidence" value="ECO:0007669"/>
    <property type="project" value="TreeGrafter"/>
</dbReference>
<dbReference type="SMART" id="SM00382">
    <property type="entry name" value="AAA"/>
    <property type="match status" value="1"/>
</dbReference>
<dbReference type="CDD" id="cd00009">
    <property type="entry name" value="AAA"/>
    <property type="match status" value="1"/>
</dbReference>
<dbReference type="NCBIfam" id="NF011510">
    <property type="entry name" value="PRK14948.1"/>
    <property type="match status" value="1"/>
</dbReference>
<evidence type="ECO:0000256" key="2">
    <source>
        <dbReference type="ARBA" id="ARBA00022679"/>
    </source>
</evidence>
<dbReference type="Pfam" id="PF13177">
    <property type="entry name" value="DNA_pol3_delta2"/>
    <property type="match status" value="1"/>
</dbReference>
<dbReference type="KEGG" id="cgc:Cyagr_2297"/>
<dbReference type="InterPro" id="IPR003593">
    <property type="entry name" value="AAA+_ATPase"/>
</dbReference>
<protein>
    <recommendedName>
        <fullName evidence="11">DNA polymerase III subunit gamma/tau</fullName>
        <ecNumber evidence="11">2.7.7.7</ecNumber>
    </recommendedName>
</protein>
<evidence type="ECO:0000259" key="13">
    <source>
        <dbReference type="SMART" id="SM00382"/>
    </source>
</evidence>
<evidence type="ECO:0000256" key="7">
    <source>
        <dbReference type="ARBA" id="ARBA00022833"/>
    </source>
</evidence>
<dbReference type="SUPFAM" id="SSF48019">
    <property type="entry name" value="post-AAA+ oligomerization domain-like"/>
    <property type="match status" value="1"/>
</dbReference>
<evidence type="ECO:0000256" key="5">
    <source>
        <dbReference type="ARBA" id="ARBA00022723"/>
    </source>
</evidence>
<dbReference type="InterPro" id="IPR045085">
    <property type="entry name" value="HLD_clamp_pol_III_gamma_tau"/>
</dbReference>
<dbReference type="Gene3D" id="1.20.272.10">
    <property type="match status" value="1"/>
</dbReference>
<evidence type="ECO:0000256" key="12">
    <source>
        <dbReference type="SAM" id="MobiDB-lite"/>
    </source>
</evidence>
<feature type="compositionally biased region" description="Low complexity" evidence="12">
    <location>
        <begin position="423"/>
        <end position="436"/>
    </location>
</feature>
<dbReference type="EC" id="2.7.7.7" evidence="11"/>
<comment type="catalytic activity">
    <reaction evidence="10 11">
        <text>DNA(n) + a 2'-deoxyribonucleoside 5'-triphosphate = DNA(n+1) + diphosphate</text>
        <dbReference type="Rhea" id="RHEA:22508"/>
        <dbReference type="Rhea" id="RHEA-COMP:17339"/>
        <dbReference type="Rhea" id="RHEA-COMP:17340"/>
        <dbReference type="ChEBI" id="CHEBI:33019"/>
        <dbReference type="ChEBI" id="CHEBI:61560"/>
        <dbReference type="ChEBI" id="CHEBI:173112"/>
        <dbReference type="EC" id="2.7.7.7"/>
    </reaction>
</comment>
<evidence type="ECO:0000256" key="4">
    <source>
        <dbReference type="ARBA" id="ARBA00022705"/>
    </source>
</evidence>
<keyword evidence="2 11" id="KW-0808">Transferase</keyword>
<evidence type="ECO:0000256" key="1">
    <source>
        <dbReference type="ARBA" id="ARBA00006360"/>
    </source>
</evidence>
<evidence type="ECO:0000256" key="11">
    <source>
        <dbReference type="RuleBase" id="RU364063"/>
    </source>
</evidence>